<feature type="compositionally biased region" description="Polar residues" evidence="1">
    <location>
        <begin position="23"/>
        <end position="45"/>
    </location>
</feature>
<reference evidence="2" key="1">
    <citation type="journal article" date="2012" name="Proc. Natl. Acad. Sci. U.S.A.">
        <title>Antigenic diversity is generated by distinct evolutionary mechanisms in African trypanosome species.</title>
        <authorList>
            <person name="Jackson A.P."/>
            <person name="Berry A."/>
            <person name="Aslett M."/>
            <person name="Allison H.C."/>
            <person name="Burton P."/>
            <person name="Vavrova-Anderson J."/>
            <person name="Brown R."/>
            <person name="Browne H."/>
            <person name="Corton N."/>
            <person name="Hauser H."/>
            <person name="Gamble J."/>
            <person name="Gilderthorp R."/>
            <person name="Marcello L."/>
            <person name="McQuillan J."/>
            <person name="Otto T.D."/>
            <person name="Quail M.A."/>
            <person name="Sanders M.J."/>
            <person name="van Tonder A."/>
            <person name="Ginger M.L."/>
            <person name="Field M.C."/>
            <person name="Barry J.D."/>
            <person name="Hertz-Fowler C."/>
            <person name="Berriman M."/>
        </authorList>
    </citation>
    <scope>NUCLEOTIDE SEQUENCE</scope>
    <source>
        <strain evidence="2">IL3000</strain>
    </source>
</reference>
<dbReference type="AlphaFoldDB" id="G0UKI4"/>
<sequence length="224" mass="25104">MLSTQLDSIVSQYKHCLTEANESDNQPNADAPFNSQCPNTDRSPQPSEPERQKRKRGPVLTVEKKKTEQGGYSQLQQKIMGVNSKERITESFFKRGKQWANVIKVFFSFTGNTHTQTAGKRKCGEAEETANVPSVEGGAEYSHEAVNRYTHTVFIMREYGRKGQCPRPTPYSAAASGYDPARVLAVHVKCAPHVSSPPHEKGRHLLVPPAFHATVHYRPEVRRT</sequence>
<protein>
    <submittedName>
        <fullName evidence="2">Uncharacterized protein TCIL3000_3_3230</fullName>
    </submittedName>
</protein>
<organism evidence="2">
    <name type="scientific">Trypanosoma congolense (strain IL3000)</name>
    <dbReference type="NCBI Taxonomy" id="1068625"/>
    <lineage>
        <taxon>Eukaryota</taxon>
        <taxon>Discoba</taxon>
        <taxon>Euglenozoa</taxon>
        <taxon>Kinetoplastea</taxon>
        <taxon>Metakinetoplastina</taxon>
        <taxon>Trypanosomatida</taxon>
        <taxon>Trypanosomatidae</taxon>
        <taxon>Trypanosoma</taxon>
        <taxon>Nannomonas</taxon>
    </lineage>
</organism>
<gene>
    <name evidence="2" type="ORF">TCIL3000_3_3230</name>
</gene>
<evidence type="ECO:0000256" key="1">
    <source>
        <dbReference type="SAM" id="MobiDB-lite"/>
    </source>
</evidence>
<name>G0UKI4_TRYCI</name>
<dbReference type="EMBL" id="HE575316">
    <property type="protein sequence ID" value="CCC89889.1"/>
    <property type="molecule type" value="Genomic_DNA"/>
</dbReference>
<evidence type="ECO:0000313" key="2">
    <source>
        <dbReference type="EMBL" id="CCC89889.1"/>
    </source>
</evidence>
<feature type="region of interest" description="Disordered" evidence="1">
    <location>
        <begin position="20"/>
        <end position="59"/>
    </location>
</feature>
<proteinExistence type="predicted"/>
<accession>G0UKI4</accession>